<keyword evidence="12" id="KW-1185">Reference proteome</keyword>
<evidence type="ECO:0000256" key="4">
    <source>
        <dbReference type="ARBA" id="ARBA00022490"/>
    </source>
</evidence>
<evidence type="ECO:0000256" key="1">
    <source>
        <dbReference type="ARBA" id="ARBA00004245"/>
    </source>
</evidence>
<comment type="caution">
    <text evidence="11">The sequence shown here is derived from an EMBL/GenBank/DDBJ whole genome shotgun (WGS) entry which is preliminary data.</text>
</comment>
<dbReference type="GO" id="GO:0003779">
    <property type="term" value="F:actin binding"/>
    <property type="evidence" value="ECO:0007669"/>
    <property type="project" value="UniProtKB-KW"/>
</dbReference>
<organism evidence="11 12">
    <name type="scientific">Pinctada imbricata</name>
    <name type="common">Atlantic pearl-oyster</name>
    <name type="synonym">Pinctada martensii</name>
    <dbReference type="NCBI Taxonomy" id="66713"/>
    <lineage>
        <taxon>Eukaryota</taxon>
        <taxon>Metazoa</taxon>
        <taxon>Spiralia</taxon>
        <taxon>Lophotrochozoa</taxon>
        <taxon>Mollusca</taxon>
        <taxon>Bivalvia</taxon>
        <taxon>Autobranchia</taxon>
        <taxon>Pteriomorphia</taxon>
        <taxon>Pterioida</taxon>
        <taxon>Pterioidea</taxon>
        <taxon>Pteriidae</taxon>
        <taxon>Pinctada</taxon>
    </lineage>
</organism>
<dbReference type="GO" id="GO:0051693">
    <property type="term" value="P:actin filament capping"/>
    <property type="evidence" value="ECO:0007669"/>
    <property type="project" value="UniProtKB-KW"/>
</dbReference>
<dbReference type="Pfam" id="PF00307">
    <property type="entry name" value="CH"/>
    <property type="match status" value="1"/>
</dbReference>
<dbReference type="FunFam" id="1.20.58.60:FF:000145">
    <property type="entry name" value="Spectrin beta chain, non-erythrocytic"/>
    <property type="match status" value="1"/>
</dbReference>
<feature type="domain" description="Calponin-homology (CH)" evidence="10">
    <location>
        <begin position="1"/>
        <end position="99"/>
    </location>
</feature>
<evidence type="ECO:0000256" key="5">
    <source>
        <dbReference type="ARBA" id="ARBA00022553"/>
    </source>
</evidence>
<comment type="similarity">
    <text evidence="2">Belongs to the spectrin family.</text>
</comment>
<dbReference type="GO" id="GO:0005737">
    <property type="term" value="C:cytoplasm"/>
    <property type="evidence" value="ECO:0007669"/>
    <property type="project" value="UniProtKB-ARBA"/>
</dbReference>
<dbReference type="PROSITE" id="PS50021">
    <property type="entry name" value="CH"/>
    <property type="match status" value="1"/>
</dbReference>
<dbReference type="GO" id="GO:0005856">
    <property type="term" value="C:cytoskeleton"/>
    <property type="evidence" value="ECO:0007669"/>
    <property type="project" value="UniProtKB-SubCell"/>
</dbReference>
<dbReference type="AlphaFoldDB" id="A0AA89C3W6"/>
<dbReference type="InterPro" id="IPR018159">
    <property type="entry name" value="Spectrin/alpha-actinin"/>
</dbReference>
<dbReference type="SMART" id="SM00150">
    <property type="entry name" value="SPEC"/>
    <property type="match status" value="5"/>
</dbReference>
<evidence type="ECO:0000256" key="7">
    <source>
        <dbReference type="ARBA" id="ARBA00023203"/>
    </source>
</evidence>
<dbReference type="InterPro" id="IPR001715">
    <property type="entry name" value="CH_dom"/>
</dbReference>
<dbReference type="PANTHER" id="PTHR11915">
    <property type="entry name" value="SPECTRIN/FILAMIN RELATED CYTOSKELETAL PROTEIN"/>
    <property type="match status" value="1"/>
</dbReference>
<dbReference type="SMART" id="SM00033">
    <property type="entry name" value="CH"/>
    <property type="match status" value="1"/>
</dbReference>
<sequence>LVQCTELFCRYPGVNITNFTNSWRNGLGFNALIHAHRPDLIDYERLHPEDHIGNLNNAFNVAANELGIPKILDAEDVDVTRPDEKVIITYVASYYHYFAKMKSEMTGGKRIAKIVGMMKDIENMVDNYETLTSSLLEWIRTKIGELNDREFPNSLEGVQKLLGRFKEYITKEKPPKYRERGNIEAQFFNIQAKLKANGQKLYTPPEGQLIHDIESAWLRLEKAEHEREVALRDEMIRQERLEQLAQRFQRKATIREQWLNDMSMILDENIEANNAAQAEAAIKKHEAISAEILARKDRFRALNSLAKELVEGNYHAREQVKKKDEDIMRKWKELLEKLERRKTTLSGYKNYLTMFREIENIQEELKEVESKLKTQDSGKHLQAVDDFLEQHSLIETQLHALGKRVRNLNRRSKQIDPNVFKALLSPHNIVAGGYSNFVVCVVNNKSNDRKRKLEVAKKYYQFLQDAEEEERWAQERIDLCRSTFTGKDLNAALMLLKKHEALEAEMHGRKPWCDQICANGQDLVNSGHEGRAEIGTKINSLMDKWKLLKELADARRTKLEDGIEAHQYYADATEAESWMKEKMPLVTSDDYGRDEMGSQALLSRHNRLEGEIRSFRTEIKRLDELAQLMTKAASEHNISPEKFRPQENGEASDEEEYVEEVVEVPHEVEVEEIREREVIQDVVETRKIPQVKAMYPYKGQGMKVEKGEVSLKNSTIQM</sequence>
<dbReference type="SUPFAM" id="SSF46966">
    <property type="entry name" value="Spectrin repeat"/>
    <property type="match status" value="4"/>
</dbReference>
<proteinExistence type="inferred from homology"/>
<dbReference type="Pfam" id="PF00435">
    <property type="entry name" value="Spectrin"/>
    <property type="match status" value="5"/>
</dbReference>
<evidence type="ECO:0000256" key="2">
    <source>
        <dbReference type="ARBA" id="ARBA00006826"/>
    </source>
</evidence>
<keyword evidence="6" id="KW-0677">Repeat</keyword>
<keyword evidence="7" id="KW-0009">Actin-binding</keyword>
<dbReference type="Gene3D" id="1.20.58.60">
    <property type="match status" value="4"/>
</dbReference>
<evidence type="ECO:0000259" key="10">
    <source>
        <dbReference type="PROSITE" id="PS50021"/>
    </source>
</evidence>
<evidence type="ECO:0000256" key="8">
    <source>
        <dbReference type="ARBA" id="ARBA00023212"/>
    </source>
</evidence>
<comment type="subcellular location">
    <subcellularLocation>
        <location evidence="1">Cytoplasm</location>
        <location evidence="1">Cytoskeleton</location>
    </subcellularLocation>
</comment>
<gene>
    <name evidence="11" type="ORF">FSP39_020076</name>
</gene>
<name>A0AA89C3W6_PINIB</name>
<feature type="coiled-coil region" evidence="9">
    <location>
        <begin position="321"/>
        <end position="378"/>
    </location>
</feature>
<accession>A0AA89C3W6</accession>
<feature type="non-terminal residue" evidence="11">
    <location>
        <position position="1"/>
    </location>
</feature>
<dbReference type="Proteomes" id="UP001186944">
    <property type="component" value="Unassembled WGS sequence"/>
</dbReference>
<dbReference type="SUPFAM" id="SSF47576">
    <property type="entry name" value="Calponin-homology domain, CH-domain"/>
    <property type="match status" value="1"/>
</dbReference>
<dbReference type="EMBL" id="VSWD01000009">
    <property type="protein sequence ID" value="KAK3093776.1"/>
    <property type="molecule type" value="Genomic_DNA"/>
</dbReference>
<evidence type="ECO:0000313" key="11">
    <source>
        <dbReference type="EMBL" id="KAK3093776.1"/>
    </source>
</evidence>
<evidence type="ECO:0000313" key="12">
    <source>
        <dbReference type="Proteomes" id="UP001186944"/>
    </source>
</evidence>
<evidence type="ECO:0000256" key="6">
    <source>
        <dbReference type="ARBA" id="ARBA00022737"/>
    </source>
</evidence>
<dbReference type="Gene3D" id="1.10.418.10">
    <property type="entry name" value="Calponin-like domain"/>
    <property type="match status" value="1"/>
</dbReference>
<dbReference type="InterPro" id="IPR036872">
    <property type="entry name" value="CH_dom_sf"/>
</dbReference>
<evidence type="ECO:0000256" key="9">
    <source>
        <dbReference type="SAM" id="Coils"/>
    </source>
</evidence>
<dbReference type="InterPro" id="IPR002017">
    <property type="entry name" value="Spectrin_repeat"/>
</dbReference>
<dbReference type="FunFam" id="1.20.58.60:FF:000020">
    <property type="entry name" value="Spectrin alpha chain, non-erythrocytic 1"/>
    <property type="match status" value="1"/>
</dbReference>
<keyword evidence="5" id="KW-0597">Phosphoprotein</keyword>
<reference evidence="11" key="1">
    <citation type="submission" date="2019-08" db="EMBL/GenBank/DDBJ databases">
        <title>The improved chromosome-level genome for the pearl oyster Pinctada fucata martensii using PacBio sequencing and Hi-C.</title>
        <authorList>
            <person name="Zheng Z."/>
        </authorList>
    </citation>
    <scope>NUCLEOTIDE SEQUENCE</scope>
    <source>
        <strain evidence="11">ZZ-2019</strain>
        <tissue evidence="11">Adductor muscle</tissue>
    </source>
</reference>
<protein>
    <recommendedName>
        <fullName evidence="10">Calponin-homology (CH) domain-containing protein</fullName>
    </recommendedName>
</protein>
<evidence type="ECO:0000256" key="3">
    <source>
        <dbReference type="ARBA" id="ARBA00022467"/>
    </source>
</evidence>
<keyword evidence="4" id="KW-0963">Cytoplasm</keyword>
<dbReference type="CDD" id="cd00176">
    <property type="entry name" value="SPEC"/>
    <property type="match status" value="2"/>
</dbReference>
<dbReference type="FunFam" id="1.10.418.10:FF:000001">
    <property type="entry name" value="Actinin alpha 1"/>
    <property type="match status" value="1"/>
</dbReference>
<keyword evidence="8" id="KW-0206">Cytoskeleton</keyword>
<keyword evidence="9" id="KW-0175">Coiled coil</keyword>
<keyword evidence="3" id="KW-0117">Actin capping</keyword>